<organism evidence="2 3">
    <name type="scientific">Caenorhabditis bovis</name>
    <dbReference type="NCBI Taxonomy" id="2654633"/>
    <lineage>
        <taxon>Eukaryota</taxon>
        <taxon>Metazoa</taxon>
        <taxon>Ecdysozoa</taxon>
        <taxon>Nematoda</taxon>
        <taxon>Chromadorea</taxon>
        <taxon>Rhabditida</taxon>
        <taxon>Rhabditina</taxon>
        <taxon>Rhabditomorpha</taxon>
        <taxon>Rhabditoidea</taxon>
        <taxon>Rhabditidae</taxon>
        <taxon>Peloderinae</taxon>
        <taxon>Caenorhabditis</taxon>
    </lineage>
</organism>
<proteinExistence type="predicted"/>
<sequence>MLAVTAEWRRVKKHGHDYILFYYRFCIDVFLGCLVATYLGFVILYIWCPRRLSVYKPILFYTSLFSSNIGAARSIISLEILIERLLAAYLPIWFHNNRESLPTVSILAFSLCFGIFEDVVLFKYCNFELGPMQNCVAFGCAVNGCFRKYWTTHKTAIFAFTGLFSFILSCKLFVLNKCGERSIARRELSQANKLALIDGITTFFCDFVPSLIANIYGNSLAMSFENLGPYGAAAKLLGCAVEAFMVARTILKKSELIIKASHQNKS</sequence>
<evidence type="ECO:0000313" key="3">
    <source>
        <dbReference type="Proteomes" id="UP000494206"/>
    </source>
</evidence>
<dbReference type="InterPro" id="IPR019420">
    <property type="entry name" value="7TM_GPCR_serpentine_rcpt_Srbc"/>
</dbReference>
<feature type="transmembrane region" description="Helical" evidence="1">
    <location>
        <begin position="58"/>
        <end position="82"/>
    </location>
</feature>
<evidence type="ECO:0000256" key="1">
    <source>
        <dbReference type="SAM" id="Phobius"/>
    </source>
</evidence>
<accession>A0A8S1E9W3</accession>
<keyword evidence="1" id="KW-0472">Membrane</keyword>
<gene>
    <name evidence="2" type="ORF">CBOVIS_LOCUS1675</name>
</gene>
<name>A0A8S1E9W3_9PELO</name>
<keyword evidence="1" id="KW-1133">Transmembrane helix</keyword>
<keyword evidence="3" id="KW-1185">Reference proteome</keyword>
<protein>
    <recommendedName>
        <fullName evidence="4">Serpentine Receptor, class BC (Class B-like)</fullName>
    </recommendedName>
</protein>
<feature type="transmembrane region" description="Helical" evidence="1">
    <location>
        <begin position="156"/>
        <end position="174"/>
    </location>
</feature>
<keyword evidence="1" id="KW-0812">Transmembrane</keyword>
<dbReference type="PANTHER" id="PTHR10664:SF2">
    <property type="entry name" value="SERPENTINE RECEPTOR, CLASS BC (CLASS B-LIKE)"/>
    <property type="match status" value="1"/>
</dbReference>
<evidence type="ECO:0000313" key="2">
    <source>
        <dbReference type="EMBL" id="CAB3398396.1"/>
    </source>
</evidence>
<reference evidence="2 3" key="1">
    <citation type="submission" date="2020-04" db="EMBL/GenBank/DDBJ databases">
        <authorList>
            <person name="Laetsch R D."/>
            <person name="Stevens L."/>
            <person name="Kumar S."/>
            <person name="Blaxter L. M."/>
        </authorList>
    </citation>
    <scope>NUCLEOTIDE SEQUENCE [LARGE SCALE GENOMIC DNA]</scope>
</reference>
<dbReference type="AlphaFoldDB" id="A0A8S1E9W3"/>
<feature type="transmembrane region" description="Helical" evidence="1">
    <location>
        <begin position="103"/>
        <end position="122"/>
    </location>
</feature>
<dbReference type="Proteomes" id="UP000494206">
    <property type="component" value="Unassembled WGS sequence"/>
</dbReference>
<comment type="caution">
    <text evidence="2">The sequence shown here is derived from an EMBL/GenBank/DDBJ whole genome shotgun (WGS) entry which is preliminary data.</text>
</comment>
<dbReference type="PANTHER" id="PTHR10664">
    <property type="entry name" value="SERPENTINE RECEPTOR-C.ELEGANS"/>
    <property type="match status" value="1"/>
</dbReference>
<dbReference type="OrthoDB" id="5868788at2759"/>
<feature type="transmembrane region" description="Helical" evidence="1">
    <location>
        <begin position="21"/>
        <end position="46"/>
    </location>
</feature>
<evidence type="ECO:0008006" key="4">
    <source>
        <dbReference type="Google" id="ProtNLM"/>
    </source>
</evidence>
<dbReference type="EMBL" id="CADEPM010000001">
    <property type="protein sequence ID" value="CAB3398396.1"/>
    <property type="molecule type" value="Genomic_DNA"/>
</dbReference>
<dbReference type="Pfam" id="PF10316">
    <property type="entry name" value="7TM_GPCR_Srbc"/>
    <property type="match status" value="1"/>
</dbReference>